<reference evidence="2" key="1">
    <citation type="journal article" date="2020" name="Toxins">
        <title>Phylogenomic Analysis of Secondary Metabolism in the Toxic Cyanobacterial Genera Anabaena, Dolichospermum and Aphanizomenon.</title>
        <authorList>
            <person name="Oesterholm J."/>
            <person name="Popin R.V."/>
            <person name="Fewer D.P."/>
            <person name="Sivonen K."/>
        </authorList>
    </citation>
    <scope>NUCLEOTIDE SEQUENCE [LARGE SCALE GENOMIC DNA]</scope>
    <source>
        <strain evidence="2">UHCC 0037</strain>
    </source>
</reference>
<protein>
    <submittedName>
        <fullName evidence="1">Uncharacterized protein</fullName>
    </submittedName>
</protein>
<proteinExistence type="predicted"/>
<comment type="caution">
    <text evidence="1">The sequence shown here is derived from an EMBL/GenBank/DDBJ whole genome shotgun (WGS) entry which is preliminary data.</text>
</comment>
<evidence type="ECO:0000313" key="1">
    <source>
        <dbReference type="EMBL" id="MTJ45627.1"/>
    </source>
</evidence>
<keyword evidence="2" id="KW-1185">Reference proteome</keyword>
<accession>A0ACC7SBS6</accession>
<name>A0ACC7SBS6_DOLFA</name>
<dbReference type="EMBL" id="VILF01000006">
    <property type="protein sequence ID" value="MTJ45627.1"/>
    <property type="molecule type" value="Genomic_DNA"/>
</dbReference>
<evidence type="ECO:0000313" key="2">
    <source>
        <dbReference type="Proteomes" id="UP001517388"/>
    </source>
</evidence>
<organism evidence="1 2">
    <name type="scientific">Dolichospermum flos-aquae UHCC 0037</name>
    <dbReference type="NCBI Taxonomy" id="2590026"/>
    <lineage>
        <taxon>Bacteria</taxon>
        <taxon>Bacillati</taxon>
        <taxon>Cyanobacteriota</taxon>
        <taxon>Cyanophyceae</taxon>
        <taxon>Nostocales</taxon>
        <taxon>Aphanizomenonaceae</taxon>
        <taxon>Dolichospermum</taxon>
    </lineage>
</organism>
<sequence length="282" mass="32588">MAEKFERRFSDISVHYNFDNGDEFEIALCESIRSVLPQKYGICRGFIVTKDNKCEGDDIIIYERDRFPTFKFLEQDKFDRKEDIPIESVCAYIEAKNTLYIDDDGGQSLTKALKQIESIKKLDRKVINRGIIEIDNQYFRLFEPNRDDWPQAANPIFTAIFARNIKISKKNNTAPISVKECLNTLDGLSSKTSNNDLHPDIMIWGRDIIAFPCIRESKDGKTYNVFSSPFFIKDKSVICLHQEPQKAFGLGVILLLYALENIRLEKMQWSDILASELGMELE</sequence>
<gene>
    <name evidence="1" type="ORF">FJR39_21915</name>
</gene>
<dbReference type="Proteomes" id="UP001517388">
    <property type="component" value="Unassembled WGS sequence"/>
</dbReference>